<dbReference type="AlphaFoldDB" id="A0A821X2H6"/>
<gene>
    <name evidence="2" type="ORF">PMACD_LOCUS14240</name>
</gene>
<accession>A0A821X2H6</accession>
<dbReference type="Pfam" id="PF13843">
    <property type="entry name" value="DDE_Tnp_1_7"/>
    <property type="match status" value="1"/>
</dbReference>
<organism evidence="2 3">
    <name type="scientific">Pieris macdunnoughi</name>
    <dbReference type="NCBI Taxonomy" id="345717"/>
    <lineage>
        <taxon>Eukaryota</taxon>
        <taxon>Metazoa</taxon>
        <taxon>Ecdysozoa</taxon>
        <taxon>Arthropoda</taxon>
        <taxon>Hexapoda</taxon>
        <taxon>Insecta</taxon>
        <taxon>Pterygota</taxon>
        <taxon>Neoptera</taxon>
        <taxon>Endopterygota</taxon>
        <taxon>Lepidoptera</taxon>
        <taxon>Glossata</taxon>
        <taxon>Ditrysia</taxon>
        <taxon>Papilionoidea</taxon>
        <taxon>Pieridae</taxon>
        <taxon>Pierinae</taxon>
        <taxon>Pieris</taxon>
    </lineage>
</organism>
<dbReference type="Proteomes" id="UP000663880">
    <property type="component" value="Unassembled WGS sequence"/>
</dbReference>
<feature type="domain" description="PiggyBac transposable element-derived protein" evidence="1">
    <location>
        <begin position="132"/>
        <end position="212"/>
    </location>
</feature>
<sequence length="220" mass="25434">MFSNVAQQRATLPAGAQHDARLFVCLEYKVVEHQLLSSGDVTRNNVCRKKKRKMKVKMKCKVTQKKEEQSNTEQPVSTSAFRRIVALQQRTVRGKNKYCWSTSKPTWRGRVSAVNVVRTQRGPSRVCRNIYDPVICFNMFFTDAIIMEIVRWTNAEISLKRRASMTGATFRDTDEYEIRALFGILVMTAVRKDNHMSTDELFDRSSSMLYVSVNDKHCLH</sequence>
<evidence type="ECO:0000313" key="2">
    <source>
        <dbReference type="EMBL" id="CAF4935650.1"/>
    </source>
</evidence>
<dbReference type="EMBL" id="CAJOBZ010000064">
    <property type="protein sequence ID" value="CAF4935650.1"/>
    <property type="molecule type" value="Genomic_DNA"/>
</dbReference>
<reference evidence="2" key="1">
    <citation type="submission" date="2021-02" db="EMBL/GenBank/DDBJ databases">
        <authorList>
            <person name="Steward A R."/>
        </authorList>
    </citation>
    <scope>NUCLEOTIDE SEQUENCE</scope>
</reference>
<dbReference type="OrthoDB" id="6770266at2759"/>
<keyword evidence="3" id="KW-1185">Reference proteome</keyword>
<comment type="caution">
    <text evidence="2">The sequence shown here is derived from an EMBL/GenBank/DDBJ whole genome shotgun (WGS) entry which is preliminary data.</text>
</comment>
<proteinExistence type="predicted"/>
<name>A0A821X2H6_9NEOP</name>
<evidence type="ECO:0000313" key="3">
    <source>
        <dbReference type="Proteomes" id="UP000663880"/>
    </source>
</evidence>
<evidence type="ECO:0000259" key="1">
    <source>
        <dbReference type="Pfam" id="PF13843"/>
    </source>
</evidence>
<dbReference type="InterPro" id="IPR029526">
    <property type="entry name" value="PGBD"/>
</dbReference>
<protein>
    <recommendedName>
        <fullName evidence="1">PiggyBac transposable element-derived protein domain-containing protein</fullName>
    </recommendedName>
</protein>